<feature type="transmembrane region" description="Helical" evidence="7">
    <location>
        <begin position="29"/>
        <end position="60"/>
    </location>
</feature>
<keyword evidence="5 7" id="KW-0472">Membrane</keyword>
<feature type="transmembrane region" description="Helical" evidence="7">
    <location>
        <begin position="81"/>
        <end position="102"/>
    </location>
</feature>
<reference evidence="9" key="1">
    <citation type="journal article" date="2019" name="Int. J. Syst. Evol. Microbiol.">
        <title>The Global Catalogue of Microorganisms (GCM) 10K type strain sequencing project: providing services to taxonomists for standard genome sequencing and annotation.</title>
        <authorList>
            <consortium name="The Broad Institute Genomics Platform"/>
            <consortium name="The Broad Institute Genome Sequencing Center for Infectious Disease"/>
            <person name="Wu L."/>
            <person name="Ma J."/>
        </authorList>
    </citation>
    <scope>NUCLEOTIDE SEQUENCE [LARGE SCALE GENOMIC DNA]</scope>
    <source>
        <strain evidence="9">KCTC 42644</strain>
    </source>
</reference>
<comment type="similarity">
    <text evidence="2">Belongs to the autoinducer-2 exporter (AI-2E) (TC 2.A.86) family.</text>
</comment>
<dbReference type="Proteomes" id="UP001595615">
    <property type="component" value="Unassembled WGS sequence"/>
</dbReference>
<accession>A0ABV7X733</accession>
<dbReference type="PANTHER" id="PTHR21716:SF62">
    <property type="entry name" value="TRANSPORT PROTEIN YDBI-RELATED"/>
    <property type="match status" value="1"/>
</dbReference>
<dbReference type="EMBL" id="JBHRXV010000003">
    <property type="protein sequence ID" value="MFC3711945.1"/>
    <property type="molecule type" value="Genomic_DNA"/>
</dbReference>
<evidence type="ECO:0000256" key="2">
    <source>
        <dbReference type="ARBA" id="ARBA00009773"/>
    </source>
</evidence>
<evidence type="ECO:0000256" key="3">
    <source>
        <dbReference type="ARBA" id="ARBA00022692"/>
    </source>
</evidence>
<organism evidence="8 9">
    <name type="scientific">Sphingoaurantiacus capsulatus</name>
    <dbReference type="NCBI Taxonomy" id="1771310"/>
    <lineage>
        <taxon>Bacteria</taxon>
        <taxon>Pseudomonadati</taxon>
        <taxon>Pseudomonadota</taxon>
        <taxon>Alphaproteobacteria</taxon>
        <taxon>Sphingomonadales</taxon>
        <taxon>Sphingosinicellaceae</taxon>
        <taxon>Sphingoaurantiacus</taxon>
    </lineage>
</organism>
<evidence type="ECO:0000313" key="9">
    <source>
        <dbReference type="Proteomes" id="UP001595615"/>
    </source>
</evidence>
<gene>
    <name evidence="8" type="ORF">ACFOMD_05150</name>
</gene>
<evidence type="ECO:0000256" key="7">
    <source>
        <dbReference type="SAM" id="Phobius"/>
    </source>
</evidence>
<evidence type="ECO:0000256" key="1">
    <source>
        <dbReference type="ARBA" id="ARBA00004141"/>
    </source>
</evidence>
<keyword evidence="9" id="KW-1185">Reference proteome</keyword>
<protein>
    <submittedName>
        <fullName evidence="8">AI-2E family transporter</fullName>
    </submittedName>
</protein>
<keyword evidence="4 7" id="KW-1133">Transmembrane helix</keyword>
<keyword evidence="3 7" id="KW-0812">Transmembrane</keyword>
<feature type="transmembrane region" description="Helical" evidence="7">
    <location>
        <begin position="246"/>
        <end position="271"/>
    </location>
</feature>
<proteinExistence type="inferred from homology"/>
<evidence type="ECO:0000256" key="5">
    <source>
        <dbReference type="ARBA" id="ARBA00023136"/>
    </source>
</evidence>
<evidence type="ECO:0000256" key="4">
    <source>
        <dbReference type="ARBA" id="ARBA00022989"/>
    </source>
</evidence>
<dbReference type="Pfam" id="PF01594">
    <property type="entry name" value="AI-2E_transport"/>
    <property type="match status" value="1"/>
</dbReference>
<feature type="region of interest" description="Disordered" evidence="6">
    <location>
        <begin position="353"/>
        <end position="374"/>
    </location>
</feature>
<feature type="transmembrane region" description="Helical" evidence="7">
    <location>
        <begin position="278"/>
        <end position="297"/>
    </location>
</feature>
<name>A0ABV7X733_9SPHN</name>
<sequence length="374" mass="39485">MSETPLHKTESPVATRDPLIIDTLKQASVWFGIAVALFLTWKLANAILLIVAGLIFAAFIDLGGRAICKVWDAPRWLRATIVTLGFFGAIIGLVAAAGMQLVEQAGELSQTLDAQITRLSLFLESYGITSFAGSERGPLAGIAQQLLGSFGKLTQALGTAAGALGSFILVVVLGIYIAVEPRLYERGVEWLAPKRSRKSFAALLDELADTMRRWTLGRLIAMLFEGVFTMVALLIAGVPLAPLLGLIAGILAFIPNIGAFISGTLIVLVGFSVSTETGVAALVVYMVLQFVEGNFITPYVERKVVDIAPAVTLAAQLLFGVLFGLLGVMLAVPIVAMVKVTLEHRRASTAAATSGSGAAWKDSDTSSESSAHPS</sequence>
<comment type="subcellular location">
    <subcellularLocation>
        <location evidence="1">Membrane</location>
        <topology evidence="1">Multi-pass membrane protein</topology>
    </subcellularLocation>
</comment>
<comment type="caution">
    <text evidence="8">The sequence shown here is derived from an EMBL/GenBank/DDBJ whole genome shotgun (WGS) entry which is preliminary data.</text>
</comment>
<dbReference type="RefSeq" id="WP_380857837.1">
    <property type="nucleotide sequence ID" value="NZ_JBHRXV010000003.1"/>
</dbReference>
<evidence type="ECO:0000256" key="6">
    <source>
        <dbReference type="SAM" id="MobiDB-lite"/>
    </source>
</evidence>
<feature type="transmembrane region" description="Helical" evidence="7">
    <location>
        <begin position="219"/>
        <end position="240"/>
    </location>
</feature>
<evidence type="ECO:0000313" key="8">
    <source>
        <dbReference type="EMBL" id="MFC3711945.1"/>
    </source>
</evidence>
<feature type="transmembrane region" description="Helical" evidence="7">
    <location>
        <begin position="156"/>
        <end position="179"/>
    </location>
</feature>
<dbReference type="PANTHER" id="PTHR21716">
    <property type="entry name" value="TRANSMEMBRANE PROTEIN"/>
    <property type="match status" value="1"/>
</dbReference>
<dbReference type="InterPro" id="IPR002549">
    <property type="entry name" value="AI-2E-like"/>
</dbReference>
<feature type="transmembrane region" description="Helical" evidence="7">
    <location>
        <begin position="317"/>
        <end position="338"/>
    </location>
</feature>